<dbReference type="PANTHER" id="PTHR19308:SF8">
    <property type="entry name" value="STAR-RELATED LIPID TRANSFER PROTEIN 7, MITOCHONDRIAL"/>
    <property type="match status" value="1"/>
</dbReference>
<dbReference type="InterPro" id="IPR051213">
    <property type="entry name" value="START_lipid_transfer"/>
</dbReference>
<dbReference type="Pfam" id="PF01852">
    <property type="entry name" value="START"/>
    <property type="match status" value="1"/>
</dbReference>
<feature type="domain" description="START" evidence="13">
    <location>
        <begin position="204"/>
        <end position="394"/>
    </location>
</feature>
<evidence type="ECO:0000256" key="6">
    <source>
        <dbReference type="ARBA" id="ARBA00023055"/>
    </source>
</evidence>
<evidence type="ECO:0000256" key="12">
    <source>
        <dbReference type="SAM" id="MobiDB-lite"/>
    </source>
</evidence>
<keyword evidence="3" id="KW-0963">Cytoplasm</keyword>
<dbReference type="GO" id="GO:0006869">
    <property type="term" value="P:lipid transport"/>
    <property type="evidence" value="ECO:0007669"/>
    <property type="project" value="UniProtKB-KW"/>
</dbReference>
<evidence type="ECO:0000313" key="14">
    <source>
        <dbReference type="EMBL" id="CAL1290106.1"/>
    </source>
</evidence>
<evidence type="ECO:0000256" key="10">
    <source>
        <dbReference type="ARBA" id="ARBA00077188"/>
    </source>
</evidence>
<dbReference type="Gene3D" id="3.30.530.20">
    <property type="match status" value="1"/>
</dbReference>
<evidence type="ECO:0000259" key="13">
    <source>
        <dbReference type="PROSITE" id="PS50848"/>
    </source>
</evidence>
<keyword evidence="2" id="KW-0813">Transport</keyword>
<evidence type="ECO:0000256" key="8">
    <source>
        <dbReference type="ARBA" id="ARBA00063535"/>
    </source>
</evidence>
<gene>
    <name evidence="14" type="ORF">LARSCL_LOCUS16283</name>
</gene>
<dbReference type="InterPro" id="IPR002913">
    <property type="entry name" value="START_lipid-bd_dom"/>
</dbReference>
<dbReference type="InterPro" id="IPR023393">
    <property type="entry name" value="START-like_dom_sf"/>
</dbReference>
<comment type="subcellular location">
    <subcellularLocation>
        <location evidence="1">Cytoplasm</location>
    </subcellularLocation>
</comment>
<keyword evidence="15" id="KW-1185">Reference proteome</keyword>
<feature type="compositionally biased region" description="Polar residues" evidence="12">
    <location>
        <begin position="400"/>
        <end position="418"/>
    </location>
</feature>
<evidence type="ECO:0000256" key="2">
    <source>
        <dbReference type="ARBA" id="ARBA00022448"/>
    </source>
</evidence>
<feature type="region of interest" description="Disordered" evidence="12">
    <location>
        <begin position="395"/>
        <end position="418"/>
    </location>
</feature>
<dbReference type="SUPFAM" id="SSF55961">
    <property type="entry name" value="Bet v1-like"/>
    <property type="match status" value="1"/>
</dbReference>
<dbReference type="PANTHER" id="PTHR19308">
    <property type="entry name" value="PHOSPHATIDYLCHOLINE TRANSFER PROTEIN"/>
    <property type="match status" value="1"/>
</dbReference>
<dbReference type="EMBL" id="CAXIEN010000259">
    <property type="protein sequence ID" value="CAL1290106.1"/>
    <property type="molecule type" value="Genomic_DNA"/>
</dbReference>
<accession>A0AAV2B2M7</accession>
<evidence type="ECO:0000256" key="1">
    <source>
        <dbReference type="ARBA" id="ARBA00004496"/>
    </source>
</evidence>
<keyword evidence="7" id="KW-0446">Lipid-binding</keyword>
<dbReference type="GO" id="GO:0005829">
    <property type="term" value="C:cytosol"/>
    <property type="evidence" value="ECO:0007669"/>
    <property type="project" value="UniProtKB-ARBA"/>
</dbReference>
<organism evidence="14 15">
    <name type="scientific">Larinioides sclopetarius</name>
    <dbReference type="NCBI Taxonomy" id="280406"/>
    <lineage>
        <taxon>Eukaryota</taxon>
        <taxon>Metazoa</taxon>
        <taxon>Ecdysozoa</taxon>
        <taxon>Arthropoda</taxon>
        <taxon>Chelicerata</taxon>
        <taxon>Arachnida</taxon>
        <taxon>Araneae</taxon>
        <taxon>Araneomorphae</taxon>
        <taxon>Entelegynae</taxon>
        <taxon>Araneoidea</taxon>
        <taxon>Araneidae</taxon>
        <taxon>Larinioides</taxon>
    </lineage>
</organism>
<name>A0AAV2B2M7_9ARAC</name>
<dbReference type="GO" id="GO:0008289">
    <property type="term" value="F:lipid binding"/>
    <property type="evidence" value="ECO:0007669"/>
    <property type="project" value="UniProtKB-KW"/>
</dbReference>
<protein>
    <recommendedName>
        <fullName evidence="9">Phosphatidylcholine transfer protein</fullName>
    </recommendedName>
    <alternativeName>
        <fullName evidence="11">START domain-containing protein 2</fullName>
    </alternativeName>
    <alternativeName>
        <fullName evidence="10">StAR-related lipid transfer protein 2</fullName>
    </alternativeName>
</protein>
<reference evidence="14 15" key="1">
    <citation type="submission" date="2024-04" db="EMBL/GenBank/DDBJ databases">
        <authorList>
            <person name="Rising A."/>
            <person name="Reimegard J."/>
            <person name="Sonavane S."/>
            <person name="Akerstrom W."/>
            <person name="Nylinder S."/>
            <person name="Hedman E."/>
            <person name="Kallberg Y."/>
        </authorList>
    </citation>
    <scope>NUCLEOTIDE SEQUENCE [LARGE SCALE GENOMIC DNA]</scope>
</reference>
<evidence type="ECO:0000313" key="15">
    <source>
        <dbReference type="Proteomes" id="UP001497382"/>
    </source>
</evidence>
<sequence>MNGSLVYNKIARNFRQCYRGCNENELSLELKRRFSFSASIDASKRRVFSFKSIFELDARKKLWCDFKLQFNEKLVVLGEILTSQCNFIASQRVRRMSQIWNLYNQLYTEQSIKRIVSQLAKTWRSKRRPFSVLLGATLFKWDEEKITDEEIYNFRVLDEFLLEEMVCLRNNISVCICELDRYQCSDNNRRNTLPGQNLVNKLVEDGWEPVIQKEGIQVWRKAFPNSYLYEYKVMGTFYDVPARTFFAVQTDIEYRKKWDKLVIKLDIIDKENAEDGCEVMHWVMHYPYPMYSREYVYIRRAVISPDTNTMVLVSRATEHPACPVDNKYVRVTQYSSRMVIRPHRTYDDNGFDYVLTYFDDPQAAFPTPAYNWMASSGVPDFVEKLHNAARDLHKQEQRNKSSLSVTKPQNQKEPCSSNNLECMYI</sequence>
<dbReference type="PROSITE" id="PS50848">
    <property type="entry name" value="START"/>
    <property type="match status" value="1"/>
</dbReference>
<keyword evidence="4" id="KW-0597">Phosphoprotein</keyword>
<proteinExistence type="predicted"/>
<evidence type="ECO:0000256" key="3">
    <source>
        <dbReference type="ARBA" id="ARBA00022490"/>
    </source>
</evidence>
<evidence type="ECO:0000256" key="4">
    <source>
        <dbReference type="ARBA" id="ARBA00022553"/>
    </source>
</evidence>
<dbReference type="AlphaFoldDB" id="A0AAV2B2M7"/>
<evidence type="ECO:0000256" key="5">
    <source>
        <dbReference type="ARBA" id="ARBA00022990"/>
    </source>
</evidence>
<keyword evidence="5" id="KW-0007">Acetylation</keyword>
<dbReference type="Proteomes" id="UP001497382">
    <property type="component" value="Unassembled WGS sequence"/>
</dbReference>
<dbReference type="SMART" id="SM00234">
    <property type="entry name" value="START"/>
    <property type="match status" value="1"/>
</dbReference>
<evidence type="ECO:0000256" key="9">
    <source>
        <dbReference type="ARBA" id="ARBA00069061"/>
    </source>
</evidence>
<dbReference type="FunFam" id="3.30.530.20:FF:000017">
    <property type="entry name" value="Phosphatidylcholine transfer protein, putative"/>
    <property type="match status" value="1"/>
</dbReference>
<comment type="caution">
    <text evidence="14">The sequence shown here is derived from an EMBL/GenBank/DDBJ whole genome shotgun (WGS) entry which is preliminary data.</text>
</comment>
<comment type="subunit">
    <text evidence="8">Interacts with ACOT13/THEM2.</text>
</comment>
<evidence type="ECO:0000256" key="11">
    <source>
        <dbReference type="ARBA" id="ARBA00079049"/>
    </source>
</evidence>
<evidence type="ECO:0000256" key="7">
    <source>
        <dbReference type="ARBA" id="ARBA00023121"/>
    </source>
</evidence>
<keyword evidence="6" id="KW-0445">Lipid transport</keyword>